<evidence type="ECO:0000313" key="1">
    <source>
        <dbReference type="EMBL" id="JAD34220.1"/>
    </source>
</evidence>
<dbReference type="AlphaFoldDB" id="A0A0A8ZBX0"/>
<organism evidence="1">
    <name type="scientific">Arundo donax</name>
    <name type="common">Giant reed</name>
    <name type="synonym">Donax arundinaceus</name>
    <dbReference type="NCBI Taxonomy" id="35708"/>
    <lineage>
        <taxon>Eukaryota</taxon>
        <taxon>Viridiplantae</taxon>
        <taxon>Streptophyta</taxon>
        <taxon>Embryophyta</taxon>
        <taxon>Tracheophyta</taxon>
        <taxon>Spermatophyta</taxon>
        <taxon>Magnoliopsida</taxon>
        <taxon>Liliopsida</taxon>
        <taxon>Poales</taxon>
        <taxon>Poaceae</taxon>
        <taxon>PACMAD clade</taxon>
        <taxon>Arundinoideae</taxon>
        <taxon>Arundineae</taxon>
        <taxon>Arundo</taxon>
    </lineage>
</organism>
<reference evidence="1" key="1">
    <citation type="submission" date="2014-09" db="EMBL/GenBank/DDBJ databases">
        <authorList>
            <person name="Magalhaes I.L.F."/>
            <person name="Oliveira U."/>
            <person name="Santos F.R."/>
            <person name="Vidigal T.H.D.A."/>
            <person name="Brescovit A.D."/>
            <person name="Santos A.J."/>
        </authorList>
    </citation>
    <scope>NUCLEOTIDE SEQUENCE</scope>
    <source>
        <tissue evidence="1">Shoot tissue taken approximately 20 cm above the soil surface</tissue>
    </source>
</reference>
<reference evidence="1" key="2">
    <citation type="journal article" date="2015" name="Data Brief">
        <title>Shoot transcriptome of the giant reed, Arundo donax.</title>
        <authorList>
            <person name="Barrero R.A."/>
            <person name="Guerrero F.D."/>
            <person name="Moolhuijzen P."/>
            <person name="Goolsby J.A."/>
            <person name="Tidwell J."/>
            <person name="Bellgard S.E."/>
            <person name="Bellgard M.I."/>
        </authorList>
    </citation>
    <scope>NUCLEOTIDE SEQUENCE</scope>
    <source>
        <tissue evidence="1">Shoot tissue taken approximately 20 cm above the soil surface</tissue>
    </source>
</reference>
<sequence>MQQPMESLETGVLIYRSELARSEAAVQVMCAMTCRTAEVYINI</sequence>
<accession>A0A0A8ZBX0</accession>
<dbReference type="EMBL" id="GBRH01263675">
    <property type="protein sequence ID" value="JAD34220.1"/>
    <property type="molecule type" value="Transcribed_RNA"/>
</dbReference>
<protein>
    <submittedName>
        <fullName evidence="1">Uncharacterized protein</fullName>
    </submittedName>
</protein>
<name>A0A0A8ZBX0_ARUDO</name>
<proteinExistence type="predicted"/>